<evidence type="ECO:0000313" key="2">
    <source>
        <dbReference type="EMBL" id="EGT36209.1"/>
    </source>
</evidence>
<protein>
    <submittedName>
        <fullName evidence="2">Uncharacterized protein</fullName>
    </submittedName>
</protein>
<dbReference type="AlphaFoldDB" id="G0NRK0"/>
<keyword evidence="3" id="KW-1185">Reference proteome</keyword>
<feature type="compositionally biased region" description="Low complexity" evidence="1">
    <location>
        <begin position="37"/>
        <end position="53"/>
    </location>
</feature>
<feature type="compositionally biased region" description="Low complexity" evidence="1">
    <location>
        <begin position="1"/>
        <end position="29"/>
    </location>
</feature>
<evidence type="ECO:0000256" key="1">
    <source>
        <dbReference type="SAM" id="MobiDB-lite"/>
    </source>
</evidence>
<name>G0NRK0_CAEBE</name>
<gene>
    <name evidence="2" type="ORF">CAEBREN_17996</name>
</gene>
<dbReference type="OrthoDB" id="5861309at2759"/>
<dbReference type="Proteomes" id="UP000008068">
    <property type="component" value="Unassembled WGS sequence"/>
</dbReference>
<dbReference type="OMA" id="LAVQYPC"/>
<dbReference type="PANTHER" id="PTHR14540:SF2">
    <property type="entry name" value="INTEGRATOR COMPLEX SUBUNIT 15"/>
    <property type="match status" value="1"/>
</dbReference>
<accession>G0NRK0</accession>
<organism evidence="3">
    <name type="scientific">Caenorhabditis brenneri</name>
    <name type="common">Nematode worm</name>
    <dbReference type="NCBI Taxonomy" id="135651"/>
    <lineage>
        <taxon>Eukaryota</taxon>
        <taxon>Metazoa</taxon>
        <taxon>Ecdysozoa</taxon>
        <taxon>Nematoda</taxon>
        <taxon>Chromadorea</taxon>
        <taxon>Rhabditida</taxon>
        <taxon>Rhabditina</taxon>
        <taxon>Rhabditomorpha</taxon>
        <taxon>Rhabditoidea</taxon>
        <taxon>Rhabditidae</taxon>
        <taxon>Peloderinae</taxon>
        <taxon>Caenorhabditis</taxon>
    </lineage>
</organism>
<dbReference type="HOGENOM" id="CLU_811942_0_0_1"/>
<dbReference type="FunCoup" id="G0NRK0">
    <property type="interactions" value="250"/>
</dbReference>
<sequence length="409" mass="46354">MNSDALAAAAAMTGTGSATGSAGPSRTATPPAPVPAEPASTAPSAPTVASTATTPLTDQAVNVLAQLVKTSKMNRSRTTSLAEKPEVQALLDKDLFLIQSDRRTKMNPIQQLQLIRTLSQFFMERVDDGHRYAYFEAIFLGRADDPILHEYRLSVMYQLVSFSIQYPVLQYINHVMTWLCQMKNEELERNYSDRLLDMIVDHYVRTSNERNEMYKFLQPLRGTSNEFCALFFARAALHAPLNPHMVKLICEYSTTNIEFIHRHLRDTPWLGNDFAQKVVPKLVEYSLTNETHSADVLAWVICYVQFKWEIDVLANDDRKGPTKRVDVLDLLLSTDYPWSKRRCCMLASAISSSTKCEAVIRQQLKRLDVPYDYKPVIERLCAEDLKNNAPRVLESITDMHLAQELQANS</sequence>
<dbReference type="InterPro" id="IPR027844">
    <property type="entry name" value="INTS15"/>
</dbReference>
<dbReference type="InParanoid" id="G0NRK0"/>
<dbReference type="STRING" id="135651.G0NRK0"/>
<dbReference type="Pfam" id="PF14964">
    <property type="entry name" value="INTS15"/>
    <property type="match status" value="1"/>
</dbReference>
<dbReference type="eggNOG" id="ENOG502SDDV">
    <property type="taxonomic scope" value="Eukaryota"/>
</dbReference>
<feature type="region of interest" description="Disordered" evidence="1">
    <location>
        <begin position="1"/>
        <end position="53"/>
    </location>
</feature>
<evidence type="ECO:0000313" key="3">
    <source>
        <dbReference type="Proteomes" id="UP000008068"/>
    </source>
</evidence>
<proteinExistence type="predicted"/>
<dbReference type="EMBL" id="GL379932">
    <property type="protein sequence ID" value="EGT36209.1"/>
    <property type="molecule type" value="Genomic_DNA"/>
</dbReference>
<dbReference type="PANTHER" id="PTHR14540">
    <property type="entry name" value="INTEGRATOR COMPLEX SUBUNIT 15"/>
    <property type="match status" value="1"/>
</dbReference>
<reference evidence="3" key="1">
    <citation type="submission" date="2011-07" db="EMBL/GenBank/DDBJ databases">
        <authorList>
            <consortium name="Caenorhabditis brenneri Sequencing and Analysis Consortium"/>
            <person name="Wilson R.K."/>
        </authorList>
    </citation>
    <scope>NUCLEOTIDE SEQUENCE [LARGE SCALE GENOMIC DNA]</scope>
    <source>
        <strain evidence="3">PB2801</strain>
    </source>
</reference>